<dbReference type="EMBL" id="JAGMVJ010000004">
    <property type="protein sequence ID" value="KAH7091474.1"/>
    <property type="molecule type" value="Genomic_DNA"/>
</dbReference>
<sequence length="519" mass="59610">MAETALGALGFCLGGLSFILNTVPAAAKFADDYRQRKRQIEGFDKRLALCQSRYNTWQGHWRSSGLEERELRLNLDVEDIVSLKTEIDSAIRQNTPNPTETRAWQRMKDLLGRGIFRRPRVETIDFCDRIRFALWQRQRLEGWLTRLETALDVVERLYEKNFHIRTADHFDGKPSLRQAEELAHLEAFAGTLMSLATDIYDECMGTTQWTYAWALGISPPTTGHTILDWKITTPVSIELRFSVDRQNEENGHYRLHVCYQEDDPSTHKTNGAIAQLIQAKACGSALGPDCSQNARCHDQDLSARRTFPLGRLLKNKPHLFKDREWLSDRGDLIYGLSEWSLLLWNSPWFEKLCCSGLLIEVGTQHAGCARQIFDVNAHDSCRPQDHHSRLRNLGIVWAQLILGVPIRWVGSTNPSKFEQWRNGVWEQVFRSQLNAEVLAATSSKPLQQAINFCLDSTSPLPDGEFKPGYLYMCLEKIYKPIKVWYDKDSDSRKAFATIMARRFPHLQRNSAWPGEAMRP</sequence>
<organism evidence="1 2">
    <name type="scientific">Paraphoma chrysanthemicola</name>
    <dbReference type="NCBI Taxonomy" id="798071"/>
    <lineage>
        <taxon>Eukaryota</taxon>
        <taxon>Fungi</taxon>
        <taxon>Dikarya</taxon>
        <taxon>Ascomycota</taxon>
        <taxon>Pezizomycotina</taxon>
        <taxon>Dothideomycetes</taxon>
        <taxon>Pleosporomycetidae</taxon>
        <taxon>Pleosporales</taxon>
        <taxon>Pleosporineae</taxon>
        <taxon>Phaeosphaeriaceae</taxon>
        <taxon>Paraphoma</taxon>
    </lineage>
</organism>
<reference evidence="1" key="1">
    <citation type="journal article" date="2021" name="Nat. Commun.">
        <title>Genetic determinants of endophytism in the Arabidopsis root mycobiome.</title>
        <authorList>
            <person name="Mesny F."/>
            <person name="Miyauchi S."/>
            <person name="Thiergart T."/>
            <person name="Pickel B."/>
            <person name="Atanasova L."/>
            <person name="Karlsson M."/>
            <person name="Huettel B."/>
            <person name="Barry K.W."/>
            <person name="Haridas S."/>
            <person name="Chen C."/>
            <person name="Bauer D."/>
            <person name="Andreopoulos W."/>
            <person name="Pangilinan J."/>
            <person name="LaButti K."/>
            <person name="Riley R."/>
            <person name="Lipzen A."/>
            <person name="Clum A."/>
            <person name="Drula E."/>
            <person name="Henrissat B."/>
            <person name="Kohler A."/>
            <person name="Grigoriev I.V."/>
            <person name="Martin F.M."/>
            <person name="Hacquard S."/>
        </authorList>
    </citation>
    <scope>NUCLEOTIDE SEQUENCE</scope>
    <source>
        <strain evidence="1">MPI-SDFR-AT-0120</strain>
    </source>
</reference>
<gene>
    <name evidence="1" type="ORF">FB567DRAFT_490447</name>
</gene>
<accession>A0A8K0W1P8</accession>
<evidence type="ECO:0000313" key="2">
    <source>
        <dbReference type="Proteomes" id="UP000813461"/>
    </source>
</evidence>
<protein>
    <submittedName>
        <fullName evidence="1">Uncharacterized protein</fullName>
    </submittedName>
</protein>
<dbReference type="AlphaFoldDB" id="A0A8K0W1P8"/>
<name>A0A8K0W1P8_9PLEO</name>
<dbReference type="OrthoDB" id="3779652at2759"/>
<proteinExistence type="predicted"/>
<evidence type="ECO:0000313" key="1">
    <source>
        <dbReference type="EMBL" id="KAH7091474.1"/>
    </source>
</evidence>
<keyword evidence="2" id="KW-1185">Reference proteome</keyword>
<comment type="caution">
    <text evidence="1">The sequence shown here is derived from an EMBL/GenBank/DDBJ whole genome shotgun (WGS) entry which is preliminary data.</text>
</comment>
<dbReference type="Proteomes" id="UP000813461">
    <property type="component" value="Unassembled WGS sequence"/>
</dbReference>